<dbReference type="SMART" id="SM00450">
    <property type="entry name" value="RHOD"/>
    <property type="match status" value="1"/>
</dbReference>
<dbReference type="AlphaFoldDB" id="A0A1H4GKK5"/>
<keyword evidence="9" id="KW-1185">Reference proteome</keyword>
<organism evidence="8 9">
    <name type="scientific">Paraburkholderia sartisoli</name>
    <dbReference type="NCBI Taxonomy" id="83784"/>
    <lineage>
        <taxon>Bacteria</taxon>
        <taxon>Pseudomonadati</taxon>
        <taxon>Pseudomonadota</taxon>
        <taxon>Betaproteobacteria</taxon>
        <taxon>Burkholderiales</taxon>
        <taxon>Burkholderiaceae</taxon>
        <taxon>Paraburkholderia</taxon>
    </lineage>
</organism>
<evidence type="ECO:0000256" key="4">
    <source>
        <dbReference type="ARBA" id="ARBA00022989"/>
    </source>
</evidence>
<evidence type="ECO:0000256" key="6">
    <source>
        <dbReference type="SAM" id="Phobius"/>
    </source>
</evidence>
<keyword evidence="2" id="KW-1003">Cell membrane</keyword>
<feature type="transmembrane region" description="Helical" evidence="6">
    <location>
        <begin position="172"/>
        <end position="193"/>
    </location>
</feature>
<keyword evidence="3 6" id="KW-0812">Transmembrane</keyword>
<dbReference type="Gene3D" id="3.40.250.10">
    <property type="entry name" value="Rhodanese-like domain"/>
    <property type="match status" value="1"/>
</dbReference>
<dbReference type="Pfam" id="PF09335">
    <property type="entry name" value="VTT_dom"/>
    <property type="match status" value="1"/>
</dbReference>
<dbReference type="PROSITE" id="PS50206">
    <property type="entry name" value="RHODANESE_3"/>
    <property type="match status" value="1"/>
</dbReference>
<dbReference type="InterPro" id="IPR036873">
    <property type="entry name" value="Rhodanese-like_dom_sf"/>
</dbReference>
<feature type="domain" description="Rhodanese" evidence="7">
    <location>
        <begin position="218"/>
        <end position="309"/>
    </location>
</feature>
<dbReference type="STRING" id="83784.SAMN05192564_106114"/>
<feature type="transmembrane region" description="Helical" evidence="6">
    <location>
        <begin position="133"/>
        <end position="152"/>
    </location>
</feature>
<evidence type="ECO:0000313" key="8">
    <source>
        <dbReference type="EMBL" id="SEB10169.1"/>
    </source>
</evidence>
<keyword evidence="5 6" id="KW-0472">Membrane</keyword>
<evidence type="ECO:0000256" key="1">
    <source>
        <dbReference type="ARBA" id="ARBA00004651"/>
    </source>
</evidence>
<evidence type="ECO:0000259" key="7">
    <source>
        <dbReference type="PROSITE" id="PS50206"/>
    </source>
</evidence>
<comment type="subcellular location">
    <subcellularLocation>
        <location evidence="1">Cell membrane</location>
        <topology evidence="1">Multi-pass membrane protein</topology>
    </subcellularLocation>
</comment>
<keyword evidence="4 6" id="KW-1133">Transmembrane helix</keyword>
<evidence type="ECO:0000256" key="3">
    <source>
        <dbReference type="ARBA" id="ARBA00022692"/>
    </source>
</evidence>
<feature type="transmembrane region" description="Helical" evidence="6">
    <location>
        <begin position="53"/>
        <end position="71"/>
    </location>
</feature>
<dbReference type="Proteomes" id="UP000198638">
    <property type="component" value="Unassembled WGS sequence"/>
</dbReference>
<proteinExistence type="predicted"/>
<dbReference type="OrthoDB" id="21108at2"/>
<dbReference type="RefSeq" id="WP_090535413.1">
    <property type="nucleotide sequence ID" value="NZ_FNRQ01000006.1"/>
</dbReference>
<reference evidence="9" key="1">
    <citation type="submission" date="2016-10" db="EMBL/GenBank/DDBJ databases">
        <authorList>
            <person name="Varghese N."/>
            <person name="Submissions S."/>
        </authorList>
    </citation>
    <scope>NUCLEOTIDE SEQUENCE [LARGE SCALE GENOMIC DNA]</scope>
    <source>
        <strain evidence="9">LMG 24000</strain>
    </source>
</reference>
<dbReference type="GO" id="GO:0005886">
    <property type="term" value="C:plasma membrane"/>
    <property type="evidence" value="ECO:0007669"/>
    <property type="project" value="UniProtKB-SubCell"/>
</dbReference>
<evidence type="ECO:0000256" key="5">
    <source>
        <dbReference type="ARBA" id="ARBA00023136"/>
    </source>
</evidence>
<dbReference type="InterPro" id="IPR032816">
    <property type="entry name" value="VTT_dom"/>
</dbReference>
<name>A0A1H4GKK5_9BURK</name>
<gene>
    <name evidence="8" type="ORF">SAMN05192564_106114</name>
</gene>
<sequence length="324" mass="35543">MIEFPAAAIATWGAVVVFGNVLLTRLGAPLPAIPVLIFAGSAIGSGMLSFTHILFAAVAAAMLGDCVWFAAGRRFGRRLVDGLARFSLTVATGVRHARALFERFGLPVVAVCKFVPGLALVTPPLMGTTSVAISAYFAWDAAGTFAWAAFWLLGGAAFEQQLSQFMAVVRSYGATIFDVIAVATVLYVAYRYWQRVHFRRRIAHMKVSPEQLDAMMRSPSPPVIVDARPESVRDEDPWLIPGALLLDLHSGEPLRARVLTREVVVYCFCENDSTSRKMCEHLHKEGFFHTRSLTGGLDAWRRCGYPVKPMPPRIEMFPAALART</sequence>
<dbReference type="InterPro" id="IPR051311">
    <property type="entry name" value="DedA_domain"/>
</dbReference>
<evidence type="ECO:0000256" key="2">
    <source>
        <dbReference type="ARBA" id="ARBA00022475"/>
    </source>
</evidence>
<dbReference type="SUPFAM" id="SSF52821">
    <property type="entry name" value="Rhodanese/Cell cycle control phosphatase"/>
    <property type="match status" value="1"/>
</dbReference>
<accession>A0A1H4GKK5</accession>
<evidence type="ECO:0000313" key="9">
    <source>
        <dbReference type="Proteomes" id="UP000198638"/>
    </source>
</evidence>
<dbReference type="PANTHER" id="PTHR42709">
    <property type="entry name" value="ALKALINE PHOSPHATASE LIKE PROTEIN"/>
    <property type="match status" value="1"/>
</dbReference>
<dbReference type="InterPro" id="IPR001763">
    <property type="entry name" value="Rhodanese-like_dom"/>
</dbReference>
<dbReference type="PANTHER" id="PTHR42709:SF6">
    <property type="entry name" value="UNDECAPRENYL PHOSPHATE TRANSPORTER A"/>
    <property type="match status" value="1"/>
</dbReference>
<dbReference type="Pfam" id="PF00581">
    <property type="entry name" value="Rhodanese"/>
    <property type="match status" value="1"/>
</dbReference>
<protein>
    <submittedName>
        <fullName evidence="8">Membrane protein DedA, SNARE-associated domain</fullName>
    </submittedName>
</protein>
<feature type="transmembrane region" description="Helical" evidence="6">
    <location>
        <begin position="30"/>
        <end position="47"/>
    </location>
</feature>
<dbReference type="EMBL" id="FNRQ01000006">
    <property type="protein sequence ID" value="SEB10169.1"/>
    <property type="molecule type" value="Genomic_DNA"/>
</dbReference>